<gene>
    <name evidence="1" type="ORF">SARC_17500</name>
</gene>
<dbReference type="RefSeq" id="XP_014143882.1">
    <property type="nucleotide sequence ID" value="XM_014288407.1"/>
</dbReference>
<dbReference type="AlphaFoldDB" id="A0A0L0EZR1"/>
<name>A0A0L0EZR1_9EUKA</name>
<dbReference type="EMBL" id="KQ252611">
    <property type="protein sequence ID" value="KNC69980.1"/>
    <property type="molecule type" value="Genomic_DNA"/>
</dbReference>
<dbReference type="GeneID" id="25918004"/>
<sequence length="131" mass="14660">MGATCALSRSALSDESVRRVEAFVQRSMEPTTVHMPLIYSNYLKLLSHDAVQKDDLVLEIYRSHKKSPLWHPSSNVTCLRSVIKSCARLCRTNKKYAVIAIKDVYPALKNSPGHLGLDYSSVDALTAYYAI</sequence>
<proteinExistence type="predicted"/>
<accession>A0A0L0EZR1</accession>
<evidence type="ECO:0000313" key="2">
    <source>
        <dbReference type="Proteomes" id="UP000054560"/>
    </source>
</evidence>
<feature type="non-terminal residue" evidence="1">
    <location>
        <position position="131"/>
    </location>
</feature>
<evidence type="ECO:0000313" key="1">
    <source>
        <dbReference type="EMBL" id="KNC69980.1"/>
    </source>
</evidence>
<protein>
    <submittedName>
        <fullName evidence="1">Uncharacterized protein</fullName>
    </submittedName>
</protein>
<dbReference type="Proteomes" id="UP000054560">
    <property type="component" value="Unassembled WGS sequence"/>
</dbReference>
<reference evidence="1 2" key="1">
    <citation type="submission" date="2011-02" db="EMBL/GenBank/DDBJ databases">
        <title>The Genome Sequence of Sphaeroforma arctica JP610.</title>
        <authorList>
            <consortium name="The Broad Institute Genome Sequencing Platform"/>
            <person name="Russ C."/>
            <person name="Cuomo C."/>
            <person name="Young S.K."/>
            <person name="Zeng Q."/>
            <person name="Gargeya S."/>
            <person name="Alvarado L."/>
            <person name="Berlin A."/>
            <person name="Chapman S.B."/>
            <person name="Chen Z."/>
            <person name="Freedman E."/>
            <person name="Gellesch M."/>
            <person name="Goldberg J."/>
            <person name="Griggs A."/>
            <person name="Gujja S."/>
            <person name="Heilman E."/>
            <person name="Heiman D."/>
            <person name="Howarth C."/>
            <person name="Mehta T."/>
            <person name="Neiman D."/>
            <person name="Pearson M."/>
            <person name="Roberts A."/>
            <person name="Saif S."/>
            <person name="Shea T."/>
            <person name="Shenoy N."/>
            <person name="Sisk P."/>
            <person name="Stolte C."/>
            <person name="Sykes S."/>
            <person name="White J."/>
            <person name="Yandava C."/>
            <person name="Burger G."/>
            <person name="Gray M.W."/>
            <person name="Holland P.W.H."/>
            <person name="King N."/>
            <person name="Lang F.B.F."/>
            <person name="Roger A.J."/>
            <person name="Ruiz-Trillo I."/>
            <person name="Haas B."/>
            <person name="Nusbaum C."/>
            <person name="Birren B."/>
        </authorList>
    </citation>
    <scope>NUCLEOTIDE SEQUENCE [LARGE SCALE GENOMIC DNA]</scope>
    <source>
        <strain evidence="1 2">JP610</strain>
    </source>
</reference>
<keyword evidence="2" id="KW-1185">Reference proteome</keyword>
<organism evidence="1 2">
    <name type="scientific">Sphaeroforma arctica JP610</name>
    <dbReference type="NCBI Taxonomy" id="667725"/>
    <lineage>
        <taxon>Eukaryota</taxon>
        <taxon>Ichthyosporea</taxon>
        <taxon>Ichthyophonida</taxon>
        <taxon>Sphaeroforma</taxon>
    </lineage>
</organism>